<evidence type="ECO:0000313" key="3">
    <source>
        <dbReference type="Proteomes" id="UP000051952"/>
    </source>
</evidence>
<dbReference type="Proteomes" id="UP000051952">
    <property type="component" value="Unassembled WGS sequence"/>
</dbReference>
<keyword evidence="1" id="KW-0812">Transmembrane</keyword>
<dbReference type="EMBL" id="CYKH01001219">
    <property type="protein sequence ID" value="CUG85975.1"/>
    <property type="molecule type" value="Genomic_DNA"/>
</dbReference>
<gene>
    <name evidence="2" type="ORF">BSAL_91255</name>
</gene>
<evidence type="ECO:0000256" key="1">
    <source>
        <dbReference type="SAM" id="Phobius"/>
    </source>
</evidence>
<accession>A0A0S4J7M6</accession>
<protein>
    <submittedName>
        <fullName evidence="2">Membrane-associated protein, putative</fullName>
    </submittedName>
</protein>
<dbReference type="AlphaFoldDB" id="A0A0S4J7M6"/>
<feature type="transmembrane region" description="Helical" evidence="1">
    <location>
        <begin position="45"/>
        <end position="64"/>
    </location>
</feature>
<keyword evidence="1" id="KW-1133">Transmembrane helix</keyword>
<keyword evidence="3" id="KW-1185">Reference proteome</keyword>
<dbReference type="VEuPathDB" id="TriTrypDB:BSAL_91255"/>
<proteinExistence type="predicted"/>
<reference evidence="3" key="1">
    <citation type="submission" date="2015-09" db="EMBL/GenBank/DDBJ databases">
        <authorList>
            <consortium name="Pathogen Informatics"/>
        </authorList>
    </citation>
    <scope>NUCLEOTIDE SEQUENCE [LARGE SCALE GENOMIC DNA]</scope>
    <source>
        <strain evidence="3">Lake Konstanz</strain>
    </source>
</reference>
<sequence length="79" mass="9420">MQSKEGQELRRGWCAQQGDDIGRRAERKRAIFLLLQRLRLPLPPLLGLLLLWMVGQKLLGSATPKWSKMRKRRKHYRRK</sequence>
<evidence type="ECO:0000313" key="2">
    <source>
        <dbReference type="EMBL" id="CUG85975.1"/>
    </source>
</evidence>
<name>A0A0S4J7M6_BODSA</name>
<organism evidence="2 3">
    <name type="scientific">Bodo saltans</name>
    <name type="common">Flagellated protozoan</name>
    <dbReference type="NCBI Taxonomy" id="75058"/>
    <lineage>
        <taxon>Eukaryota</taxon>
        <taxon>Discoba</taxon>
        <taxon>Euglenozoa</taxon>
        <taxon>Kinetoplastea</taxon>
        <taxon>Metakinetoplastina</taxon>
        <taxon>Eubodonida</taxon>
        <taxon>Bodonidae</taxon>
        <taxon>Bodo</taxon>
    </lineage>
</organism>
<keyword evidence="1" id="KW-0472">Membrane</keyword>